<evidence type="ECO:0000313" key="2">
    <source>
        <dbReference type="EMBL" id="GIH09877.1"/>
    </source>
</evidence>
<dbReference type="EMBL" id="BONY01000078">
    <property type="protein sequence ID" value="GIH09877.1"/>
    <property type="molecule type" value="Genomic_DNA"/>
</dbReference>
<evidence type="ECO:0000256" key="1">
    <source>
        <dbReference type="SAM" id="MobiDB-lite"/>
    </source>
</evidence>
<keyword evidence="3" id="KW-1185">Reference proteome</keyword>
<protein>
    <submittedName>
        <fullName evidence="2">Uncharacterized protein</fullName>
    </submittedName>
</protein>
<comment type="caution">
    <text evidence="2">The sequence shown here is derived from an EMBL/GenBank/DDBJ whole genome shotgun (WGS) entry which is preliminary data.</text>
</comment>
<organism evidence="2 3">
    <name type="scientific">Rhizocola hellebori</name>
    <dbReference type="NCBI Taxonomy" id="1392758"/>
    <lineage>
        <taxon>Bacteria</taxon>
        <taxon>Bacillati</taxon>
        <taxon>Actinomycetota</taxon>
        <taxon>Actinomycetes</taxon>
        <taxon>Micromonosporales</taxon>
        <taxon>Micromonosporaceae</taxon>
        <taxon>Rhizocola</taxon>
    </lineage>
</organism>
<dbReference type="AlphaFoldDB" id="A0A8J3QHS9"/>
<accession>A0A8J3QHS9</accession>
<name>A0A8J3QHS9_9ACTN</name>
<proteinExistence type="predicted"/>
<dbReference type="Proteomes" id="UP000612899">
    <property type="component" value="Unassembled WGS sequence"/>
</dbReference>
<gene>
    <name evidence="2" type="ORF">Rhe02_79440</name>
</gene>
<reference evidence="2" key="1">
    <citation type="submission" date="2021-01" db="EMBL/GenBank/DDBJ databases">
        <title>Whole genome shotgun sequence of Rhizocola hellebori NBRC 109834.</title>
        <authorList>
            <person name="Komaki H."/>
            <person name="Tamura T."/>
        </authorList>
    </citation>
    <scope>NUCLEOTIDE SEQUENCE</scope>
    <source>
        <strain evidence="2">NBRC 109834</strain>
    </source>
</reference>
<evidence type="ECO:0000313" key="3">
    <source>
        <dbReference type="Proteomes" id="UP000612899"/>
    </source>
</evidence>
<feature type="region of interest" description="Disordered" evidence="1">
    <location>
        <begin position="1"/>
        <end position="31"/>
    </location>
</feature>
<sequence>MHHLLANGALRAYGEEVTEVPEGDAHEQNIPVEPDYEEFEPPAVGLEVPEADAIEQSIPVPADEDDYV</sequence>